<evidence type="ECO:0000313" key="2">
    <source>
        <dbReference type="EMBL" id="BFP46937.1"/>
    </source>
</evidence>
<keyword evidence="1" id="KW-1133">Transmembrane helix</keyword>
<protein>
    <submittedName>
        <fullName evidence="2">Uncharacterized protein</fullName>
    </submittedName>
</protein>
<dbReference type="AlphaFoldDB" id="A0AB33JWH1"/>
<sequence>MSTPRLVALGRVLRALATEPRHSIAWMWGAYIQFAWPVTMFSPYRRHLARRMKLRRKLDQQARRIRPITRGSNA</sequence>
<feature type="transmembrane region" description="Helical" evidence="1">
    <location>
        <begin position="27"/>
        <end position="44"/>
    </location>
</feature>
<name>A0AB33JWH1_9ACTN</name>
<dbReference type="EMBL" id="AP035881">
    <property type="protein sequence ID" value="BFP46937.1"/>
    <property type="molecule type" value="Genomic_DNA"/>
</dbReference>
<reference evidence="2" key="1">
    <citation type="submission" date="2024-07" db="EMBL/GenBank/DDBJ databases">
        <title>Complete genome sequences of cellulolytic bacteria, Kitasatospora sp. CMC57 and Streptomyces sp. CMC78, isolated from Japanese agricultural soil.</title>
        <authorList>
            <person name="Hashimoto T."/>
            <person name="Ito M."/>
            <person name="Iwamoto M."/>
            <person name="Fukahori D."/>
            <person name="Shoda T."/>
            <person name="Sakoda M."/>
            <person name="Morohoshi T."/>
            <person name="Mitsuboshi M."/>
            <person name="Nishizawa T."/>
        </authorList>
    </citation>
    <scope>NUCLEOTIDE SEQUENCE</scope>
    <source>
        <strain evidence="2">CMC57</strain>
    </source>
</reference>
<accession>A0AB33JWH1</accession>
<proteinExistence type="predicted"/>
<keyword evidence="1" id="KW-0472">Membrane</keyword>
<organism evidence="2">
    <name type="scientific">Kitasatospora sp. CMC57</name>
    <dbReference type="NCBI Taxonomy" id="3231513"/>
    <lineage>
        <taxon>Bacteria</taxon>
        <taxon>Bacillati</taxon>
        <taxon>Actinomycetota</taxon>
        <taxon>Actinomycetes</taxon>
        <taxon>Kitasatosporales</taxon>
        <taxon>Streptomycetaceae</taxon>
        <taxon>Kitasatospora</taxon>
    </lineage>
</organism>
<evidence type="ECO:0000256" key="1">
    <source>
        <dbReference type="SAM" id="Phobius"/>
    </source>
</evidence>
<gene>
    <name evidence="2" type="ORF">KCMC57_33050</name>
</gene>
<keyword evidence="1" id="KW-0812">Transmembrane</keyword>